<dbReference type="PANTHER" id="PTHR45835:SF99">
    <property type="entry name" value="CHROMO DOMAIN-CONTAINING PROTEIN-RELATED"/>
    <property type="match status" value="1"/>
</dbReference>
<dbReference type="PROSITE" id="PS50994">
    <property type="entry name" value="INTEGRASE"/>
    <property type="match status" value="1"/>
</dbReference>
<gene>
    <name evidence="2" type="ORF">E3N88_10244</name>
</gene>
<dbReference type="PANTHER" id="PTHR45835">
    <property type="entry name" value="YALI0A06105P"/>
    <property type="match status" value="1"/>
</dbReference>
<protein>
    <recommendedName>
        <fullName evidence="1">Integrase catalytic domain-containing protein</fullName>
    </recommendedName>
</protein>
<dbReference type="Gene3D" id="3.30.420.10">
    <property type="entry name" value="Ribonuclease H-like superfamily/Ribonuclease H"/>
    <property type="match status" value="2"/>
</dbReference>
<dbReference type="InterPro" id="IPR012337">
    <property type="entry name" value="RNaseH-like_sf"/>
</dbReference>
<organism evidence="2 3">
    <name type="scientific">Mikania micrantha</name>
    <name type="common">bitter vine</name>
    <dbReference type="NCBI Taxonomy" id="192012"/>
    <lineage>
        <taxon>Eukaryota</taxon>
        <taxon>Viridiplantae</taxon>
        <taxon>Streptophyta</taxon>
        <taxon>Embryophyta</taxon>
        <taxon>Tracheophyta</taxon>
        <taxon>Spermatophyta</taxon>
        <taxon>Magnoliopsida</taxon>
        <taxon>eudicotyledons</taxon>
        <taxon>Gunneridae</taxon>
        <taxon>Pentapetalae</taxon>
        <taxon>asterids</taxon>
        <taxon>campanulids</taxon>
        <taxon>Asterales</taxon>
        <taxon>Asteraceae</taxon>
        <taxon>Asteroideae</taxon>
        <taxon>Heliantheae alliance</taxon>
        <taxon>Eupatorieae</taxon>
        <taxon>Mikania</taxon>
    </lineage>
</organism>
<dbReference type="SUPFAM" id="SSF53098">
    <property type="entry name" value="Ribonuclease H-like"/>
    <property type="match status" value="1"/>
</dbReference>
<dbReference type="InterPro" id="IPR036397">
    <property type="entry name" value="RNaseH_sf"/>
</dbReference>
<dbReference type="EMBL" id="SZYD01000005">
    <property type="protein sequence ID" value="KAD6118973.1"/>
    <property type="molecule type" value="Genomic_DNA"/>
</dbReference>
<accession>A0A5N6PA92</accession>
<keyword evidence="3" id="KW-1185">Reference proteome</keyword>
<reference evidence="2 3" key="1">
    <citation type="submission" date="2019-05" db="EMBL/GenBank/DDBJ databases">
        <title>Mikania micrantha, genome provides insights into the molecular mechanism of rapid growth.</title>
        <authorList>
            <person name="Liu B."/>
        </authorList>
    </citation>
    <scope>NUCLEOTIDE SEQUENCE [LARGE SCALE GENOMIC DNA]</scope>
    <source>
        <strain evidence="2">NLD-2019</strain>
        <tissue evidence="2">Leaf</tissue>
    </source>
</reference>
<evidence type="ECO:0000259" key="1">
    <source>
        <dbReference type="PROSITE" id="PS50994"/>
    </source>
</evidence>
<name>A0A5N6PA92_9ASTR</name>
<dbReference type="GO" id="GO:0003676">
    <property type="term" value="F:nucleic acid binding"/>
    <property type="evidence" value="ECO:0007669"/>
    <property type="project" value="InterPro"/>
</dbReference>
<evidence type="ECO:0000313" key="3">
    <source>
        <dbReference type="Proteomes" id="UP000326396"/>
    </source>
</evidence>
<dbReference type="InterPro" id="IPR041588">
    <property type="entry name" value="Integrase_H2C2"/>
</dbReference>
<dbReference type="Gene3D" id="1.10.340.70">
    <property type="match status" value="1"/>
</dbReference>
<sequence length="300" mass="34818">MGMTVQTSLRDMIVQAQQESMKRGNLKKKLDCGAERQFETKPDGVIYYQDRVWIPTVDELRKLIFDESHKTKYSVHPGADKMYQHLRGFYWWPGIKKDIAEYVVRCLTCAKVKAEHQKLSGFLEQPEIPLWKWEQIAMDFITKLPRTSSGHDTIWVIIDRLTKSAHFLPMRETFTMDKLARLYINEIVKSLGTNLNLSTAYHSQTDGQSERTIQTLEDMLRTCILDFGGNWDSHLPLIEFSYNNSYHSSIGCAPFEALYGRKCRSPIYWTEVGDNRITGHELIQETTDKISQIQQKLQAA</sequence>
<dbReference type="OrthoDB" id="1909122at2759"/>
<proteinExistence type="predicted"/>
<dbReference type="AlphaFoldDB" id="A0A5N6PA92"/>
<dbReference type="Pfam" id="PF17921">
    <property type="entry name" value="Integrase_H2C2"/>
    <property type="match status" value="1"/>
</dbReference>
<dbReference type="Proteomes" id="UP000326396">
    <property type="component" value="Linkage Group LG13"/>
</dbReference>
<dbReference type="InterPro" id="IPR001584">
    <property type="entry name" value="Integrase_cat-core"/>
</dbReference>
<evidence type="ECO:0000313" key="2">
    <source>
        <dbReference type="EMBL" id="KAD6118973.1"/>
    </source>
</evidence>
<feature type="domain" description="Integrase catalytic" evidence="1">
    <location>
        <begin position="186"/>
        <end position="262"/>
    </location>
</feature>
<dbReference type="GO" id="GO:0015074">
    <property type="term" value="P:DNA integration"/>
    <property type="evidence" value="ECO:0007669"/>
    <property type="project" value="InterPro"/>
</dbReference>
<comment type="caution">
    <text evidence="2">The sequence shown here is derived from an EMBL/GenBank/DDBJ whole genome shotgun (WGS) entry which is preliminary data.</text>
</comment>